<dbReference type="GO" id="GO:0061503">
    <property type="term" value="F:tRNA threonylcarbamoyladenosine dehydratase"/>
    <property type="evidence" value="ECO:0007669"/>
    <property type="project" value="TreeGrafter"/>
</dbReference>
<proteinExistence type="predicted"/>
<organism evidence="2 3">
    <name type="scientific">Octadecabacter ascidiaceicola</name>
    <dbReference type="NCBI Taxonomy" id="1655543"/>
    <lineage>
        <taxon>Bacteria</taxon>
        <taxon>Pseudomonadati</taxon>
        <taxon>Pseudomonadota</taxon>
        <taxon>Alphaproteobacteria</taxon>
        <taxon>Rhodobacterales</taxon>
        <taxon>Roseobacteraceae</taxon>
        <taxon>Octadecabacter</taxon>
    </lineage>
</organism>
<evidence type="ECO:0000313" key="2">
    <source>
        <dbReference type="EMBL" id="SMX38200.1"/>
    </source>
</evidence>
<name>A0A238K5L4_9RHOB</name>
<keyword evidence="2" id="KW-0548">Nucleotidyltransferase</keyword>
<sequence length="288" mass="31998">MFEYSEFTTRNIGFVTQAEQEKLRDATVFVCGTGGMGGACILGLVRAGVGKLIIADLDEFEVSNLNRQVFAFDHTIDRHKAEATADIARQINPEIEVEVHHGDWTDKVDTLIQRSVIVVNGTDDLGASLLLYRRARALGKSVIDAYASPLPSVYVTAPTDKSHEERLGYPTVGTDWDKVTDDQRSQAFLMESEWVVIHSSSRNYIDLDIVGDVVAGKRSRMSFAPMVITTGQLMCYEVVNAVLGRPHGTDNRGYFFNPYKARAERPKPAIVAAIMRPLVRKFLNGLMK</sequence>
<dbReference type="EMBL" id="FXYD01000002">
    <property type="protein sequence ID" value="SMX38200.1"/>
    <property type="molecule type" value="Genomic_DNA"/>
</dbReference>
<dbReference type="InterPro" id="IPR035985">
    <property type="entry name" value="Ubiquitin-activating_enz"/>
</dbReference>
<dbReference type="AlphaFoldDB" id="A0A238K5L4"/>
<dbReference type="PANTHER" id="PTHR43267">
    <property type="entry name" value="TRNA THREONYLCARBAMOYLADENOSINE DEHYDRATASE"/>
    <property type="match status" value="1"/>
</dbReference>
<keyword evidence="3" id="KW-1185">Reference proteome</keyword>
<dbReference type="GO" id="GO:0016779">
    <property type="term" value="F:nucleotidyltransferase activity"/>
    <property type="evidence" value="ECO:0007669"/>
    <property type="project" value="UniProtKB-KW"/>
</dbReference>
<dbReference type="InterPro" id="IPR045886">
    <property type="entry name" value="ThiF/MoeB/HesA"/>
</dbReference>
<dbReference type="Proteomes" id="UP000203464">
    <property type="component" value="Unassembled WGS sequence"/>
</dbReference>
<dbReference type="EC" id="2.7.7.73" evidence="2"/>
<dbReference type="InterPro" id="IPR000594">
    <property type="entry name" value="ThiF_NAD_FAD-bd"/>
</dbReference>
<dbReference type="Pfam" id="PF00899">
    <property type="entry name" value="ThiF"/>
    <property type="match status" value="1"/>
</dbReference>
<dbReference type="OrthoDB" id="272552at2"/>
<evidence type="ECO:0000259" key="1">
    <source>
        <dbReference type="Pfam" id="PF00899"/>
    </source>
</evidence>
<evidence type="ECO:0000313" key="3">
    <source>
        <dbReference type="Proteomes" id="UP000203464"/>
    </source>
</evidence>
<dbReference type="SUPFAM" id="SSF69572">
    <property type="entry name" value="Activating enzymes of the ubiquitin-like proteins"/>
    <property type="match status" value="1"/>
</dbReference>
<dbReference type="GO" id="GO:0008641">
    <property type="term" value="F:ubiquitin-like modifier activating enzyme activity"/>
    <property type="evidence" value="ECO:0007669"/>
    <property type="project" value="InterPro"/>
</dbReference>
<gene>
    <name evidence="2" type="primary">thiF</name>
    <name evidence="2" type="ORF">OCA8868_01731</name>
</gene>
<dbReference type="RefSeq" id="WP_093996113.1">
    <property type="nucleotide sequence ID" value="NZ_FXYD01000002.1"/>
</dbReference>
<reference evidence="3" key="1">
    <citation type="submission" date="2017-05" db="EMBL/GenBank/DDBJ databases">
        <authorList>
            <person name="Rodrigo-Torres L."/>
            <person name="Arahal R. D."/>
            <person name="Lucena T."/>
        </authorList>
    </citation>
    <scope>NUCLEOTIDE SEQUENCE [LARGE SCALE GENOMIC DNA]</scope>
    <source>
        <strain evidence="3">CECT 8868</strain>
    </source>
</reference>
<accession>A0A238K5L4</accession>
<dbReference type="PANTHER" id="PTHR43267:SF1">
    <property type="entry name" value="TRNA THREONYLCARBAMOYLADENOSINE DEHYDRATASE"/>
    <property type="match status" value="1"/>
</dbReference>
<feature type="domain" description="THIF-type NAD/FAD binding fold" evidence="1">
    <location>
        <begin position="10"/>
        <end position="266"/>
    </location>
</feature>
<dbReference type="GO" id="GO:0061504">
    <property type="term" value="P:cyclic threonylcarbamoyladenosine biosynthetic process"/>
    <property type="evidence" value="ECO:0007669"/>
    <property type="project" value="TreeGrafter"/>
</dbReference>
<protein>
    <submittedName>
        <fullName evidence="2">Sulfur carrier protein ThiS adenylyltransferase</fullName>
        <ecNumber evidence="2">2.7.7.73</ecNumber>
    </submittedName>
</protein>
<dbReference type="Gene3D" id="3.40.50.720">
    <property type="entry name" value="NAD(P)-binding Rossmann-like Domain"/>
    <property type="match status" value="1"/>
</dbReference>
<keyword evidence="2" id="KW-0808">Transferase</keyword>